<organism evidence="2 3">
    <name type="scientific">Menidia menidia</name>
    <name type="common">Atlantic silverside</name>
    <dbReference type="NCBI Taxonomy" id="238744"/>
    <lineage>
        <taxon>Eukaryota</taxon>
        <taxon>Metazoa</taxon>
        <taxon>Chordata</taxon>
        <taxon>Craniata</taxon>
        <taxon>Vertebrata</taxon>
        <taxon>Euteleostomi</taxon>
        <taxon>Actinopterygii</taxon>
        <taxon>Neopterygii</taxon>
        <taxon>Teleostei</taxon>
        <taxon>Neoteleostei</taxon>
        <taxon>Acanthomorphata</taxon>
        <taxon>Ovalentaria</taxon>
        <taxon>Atherinomorphae</taxon>
        <taxon>Atheriniformes</taxon>
        <taxon>Atherinopsidae</taxon>
        <taxon>Menidiinae</taxon>
        <taxon>Menidia</taxon>
    </lineage>
</organism>
<dbReference type="OrthoDB" id="8806090at2759"/>
<evidence type="ECO:0000313" key="2">
    <source>
        <dbReference type="EMBL" id="CAG5871539.1"/>
    </source>
</evidence>
<gene>
    <name evidence="2" type="ORF">MMEN_LOCUS4911</name>
</gene>
<feature type="compositionally biased region" description="Polar residues" evidence="1">
    <location>
        <begin position="112"/>
        <end position="129"/>
    </location>
</feature>
<dbReference type="AlphaFoldDB" id="A0A8S4AUP3"/>
<name>A0A8S4AUP3_9TELE</name>
<feature type="region of interest" description="Disordered" evidence="1">
    <location>
        <begin position="94"/>
        <end position="129"/>
    </location>
</feature>
<proteinExistence type="predicted"/>
<accession>A0A8S4AUP3</accession>
<evidence type="ECO:0000313" key="3">
    <source>
        <dbReference type="Proteomes" id="UP000677803"/>
    </source>
</evidence>
<evidence type="ECO:0000256" key="1">
    <source>
        <dbReference type="SAM" id="MobiDB-lite"/>
    </source>
</evidence>
<reference evidence="2" key="1">
    <citation type="submission" date="2021-05" db="EMBL/GenBank/DDBJ databases">
        <authorList>
            <person name="Tigano A."/>
        </authorList>
    </citation>
    <scope>NUCLEOTIDE SEQUENCE</scope>
</reference>
<sequence>MATHVLAVSSTSLAISTTTWWTCLSDGCHMMRHTAGQSATEYSRPWEVTHTPPAGHTAADTSAAILLALQEIKRETKEIREDSRQLQREVQFLMQQHQSTPPRSPAREVTTRVDQVTSTPHQRSAPQHSSPLIAELSEQVRSMNLSKGQLPSPSSGVTPEYVMPYSPRHPSVAQRQQPVFPSSADLSSQFCGHITVTSDPAVPDAGNFSLYPELLEATRRSSDTDGKRPKPVERRQMVPILTDEMRRYEANPNRAQCLSVVQNIIR</sequence>
<keyword evidence="3" id="KW-1185">Reference proteome</keyword>
<protein>
    <submittedName>
        <fullName evidence="2">(Atlantic silverside) hypothetical protein</fullName>
    </submittedName>
</protein>
<dbReference type="EMBL" id="CAJRST010004446">
    <property type="protein sequence ID" value="CAG5871539.1"/>
    <property type="molecule type" value="Genomic_DNA"/>
</dbReference>
<dbReference type="Proteomes" id="UP000677803">
    <property type="component" value="Unassembled WGS sequence"/>
</dbReference>
<comment type="caution">
    <text evidence="2">The sequence shown here is derived from an EMBL/GenBank/DDBJ whole genome shotgun (WGS) entry which is preliminary data.</text>
</comment>